<dbReference type="GO" id="GO:0006508">
    <property type="term" value="P:proteolysis"/>
    <property type="evidence" value="ECO:0007669"/>
    <property type="project" value="InterPro"/>
</dbReference>
<sequence>MEIIGKGQTGTGKDGIADDATHRTTLHRARNRIESANGNWLTYRFDTGKRALPLEGIFGGGDSGGPIVMRDHGGWKLIGLTSWGWSRGHIAIGDAAGRYEETAYIVRLSHYANWIDGIIASKGHG</sequence>
<name>A0A1B3ZEZ9_9SPHN</name>
<feature type="region of interest" description="Disordered" evidence="1">
    <location>
        <begin position="1"/>
        <end position="20"/>
    </location>
</feature>
<accession>A0A1B3ZEZ9</accession>
<evidence type="ECO:0000313" key="3">
    <source>
        <dbReference type="EMBL" id="AOH85991.1"/>
    </source>
</evidence>
<feature type="domain" description="Peptidase S1" evidence="2">
    <location>
        <begin position="61"/>
        <end position="90"/>
    </location>
</feature>
<gene>
    <name evidence="3" type="ORF">AWL63_20560</name>
</gene>
<dbReference type="Gene3D" id="2.40.10.10">
    <property type="entry name" value="Trypsin-like serine proteases"/>
    <property type="match status" value="1"/>
</dbReference>
<protein>
    <recommendedName>
        <fullName evidence="2">Peptidase S1 domain-containing protein</fullName>
    </recommendedName>
</protein>
<dbReference type="InterPro" id="IPR001254">
    <property type="entry name" value="Trypsin_dom"/>
</dbReference>
<dbReference type="KEGG" id="span:AWL63_20560"/>
<dbReference type="Proteomes" id="UP000094256">
    <property type="component" value="Chromosome"/>
</dbReference>
<dbReference type="InterPro" id="IPR009003">
    <property type="entry name" value="Peptidase_S1_PA"/>
</dbReference>
<dbReference type="Pfam" id="PF00089">
    <property type="entry name" value="Trypsin"/>
    <property type="match status" value="1"/>
</dbReference>
<evidence type="ECO:0000313" key="4">
    <source>
        <dbReference type="Proteomes" id="UP000094256"/>
    </source>
</evidence>
<evidence type="ECO:0000256" key="1">
    <source>
        <dbReference type="SAM" id="MobiDB-lite"/>
    </source>
</evidence>
<evidence type="ECO:0000259" key="2">
    <source>
        <dbReference type="Pfam" id="PF00089"/>
    </source>
</evidence>
<proteinExistence type="predicted"/>
<dbReference type="STRING" id="1560345.AWL63_20560"/>
<reference evidence="3 4" key="1">
    <citation type="submission" date="2016-01" db="EMBL/GenBank/DDBJ databases">
        <title>Complete genome and mega plasmid sequence of Sphingomonas panacis DCY99 elicits systemic resistance in rice to Xanthomonas oryzae.</title>
        <authorList>
            <person name="Kim Y.J."/>
            <person name="Yang D.C."/>
            <person name="Sing P."/>
        </authorList>
    </citation>
    <scope>NUCLEOTIDE SEQUENCE [LARGE SCALE GENOMIC DNA]</scope>
    <source>
        <strain evidence="3 4">DCY99</strain>
    </source>
</reference>
<dbReference type="InterPro" id="IPR043504">
    <property type="entry name" value="Peptidase_S1_PA_chymotrypsin"/>
</dbReference>
<keyword evidence="4" id="KW-1185">Reference proteome</keyword>
<dbReference type="EMBL" id="CP014168">
    <property type="protein sequence ID" value="AOH85991.1"/>
    <property type="molecule type" value="Genomic_DNA"/>
</dbReference>
<dbReference type="GO" id="GO:0004252">
    <property type="term" value="F:serine-type endopeptidase activity"/>
    <property type="evidence" value="ECO:0007669"/>
    <property type="project" value="InterPro"/>
</dbReference>
<organism evidence="3 4">
    <name type="scientific">Sphingomonas panacis</name>
    <dbReference type="NCBI Taxonomy" id="1560345"/>
    <lineage>
        <taxon>Bacteria</taxon>
        <taxon>Pseudomonadati</taxon>
        <taxon>Pseudomonadota</taxon>
        <taxon>Alphaproteobacteria</taxon>
        <taxon>Sphingomonadales</taxon>
        <taxon>Sphingomonadaceae</taxon>
        <taxon>Sphingomonas</taxon>
    </lineage>
</organism>
<dbReference type="AlphaFoldDB" id="A0A1B3ZEZ9"/>
<dbReference type="SUPFAM" id="SSF50494">
    <property type="entry name" value="Trypsin-like serine proteases"/>
    <property type="match status" value="1"/>
</dbReference>